<gene>
    <name evidence="1" type="ordered locus">Theco_3937</name>
</gene>
<dbReference type="eggNOG" id="ENOG502ZDZR">
    <property type="taxonomic scope" value="Bacteria"/>
</dbReference>
<dbReference type="InterPro" id="IPR020296">
    <property type="entry name" value="Spore_Cse60"/>
</dbReference>
<name>L0EJU4_THECK</name>
<proteinExistence type="predicted"/>
<dbReference type="Pfam" id="PF10957">
    <property type="entry name" value="Spore_Cse60"/>
    <property type="match status" value="1"/>
</dbReference>
<evidence type="ECO:0000313" key="2">
    <source>
        <dbReference type="Proteomes" id="UP000010795"/>
    </source>
</evidence>
<dbReference type="AlphaFoldDB" id="L0EJU4"/>
<evidence type="ECO:0000313" key="1">
    <source>
        <dbReference type="EMBL" id="AGA59944.1"/>
    </source>
</evidence>
<evidence type="ECO:0008006" key="3">
    <source>
        <dbReference type="Google" id="ProtNLM"/>
    </source>
</evidence>
<accession>L0EJU4</accession>
<dbReference type="KEGG" id="tco:Theco_3937"/>
<dbReference type="EMBL" id="CP003255">
    <property type="protein sequence ID" value="AGA59944.1"/>
    <property type="molecule type" value="Genomic_DNA"/>
</dbReference>
<organism evidence="1 2">
    <name type="scientific">Thermobacillus composti (strain DSM 18247 / JCM 13945 / KWC4)</name>
    <dbReference type="NCBI Taxonomy" id="717605"/>
    <lineage>
        <taxon>Bacteria</taxon>
        <taxon>Bacillati</taxon>
        <taxon>Bacillota</taxon>
        <taxon>Bacilli</taxon>
        <taxon>Bacillales</taxon>
        <taxon>Paenibacillaceae</taxon>
        <taxon>Thermobacillus</taxon>
    </lineage>
</organism>
<protein>
    <recommendedName>
        <fullName evidence="3">Sporulation protein Cse60</fullName>
    </recommendedName>
</protein>
<dbReference type="Proteomes" id="UP000010795">
    <property type="component" value="Chromosome"/>
</dbReference>
<reference evidence="2" key="1">
    <citation type="submission" date="2012-01" db="EMBL/GenBank/DDBJ databases">
        <title>Complete sequence of chromosome of Thermobacillus composti KWC4.</title>
        <authorList>
            <person name="Lucas S."/>
            <person name="Han J."/>
            <person name="Lapidus A."/>
            <person name="Cheng J.-F."/>
            <person name="Goodwin L."/>
            <person name="Pitluck S."/>
            <person name="Peters L."/>
            <person name="Ovchinnikova G."/>
            <person name="Teshima H."/>
            <person name="Detter J.C."/>
            <person name="Han C."/>
            <person name="Tapia R."/>
            <person name="Land M."/>
            <person name="Hauser L."/>
            <person name="Kyrpides N."/>
            <person name="Ivanova N."/>
            <person name="Pagani I."/>
            <person name="Anderson I."/>
            <person name="Woyke T."/>
        </authorList>
    </citation>
    <scope>NUCLEOTIDE SEQUENCE [LARGE SCALE GENOMIC DNA]</scope>
    <source>
        <strain evidence="2">DSM 18247 / JCM 13945 / KWC4</strain>
    </source>
</reference>
<keyword evidence="2" id="KW-1185">Reference proteome</keyword>
<dbReference type="STRING" id="717605.Theco_3937"/>
<dbReference type="HOGENOM" id="CLU_2863587_0_0_9"/>
<sequence>MAMIQVKEFLDTESSHAVKKVNDFLATLREDQVINVCYGSYTKTGAHGAQHQRTAILVVYRTDG</sequence>